<dbReference type="OrthoDB" id="2687452at2759"/>
<feature type="compositionally biased region" description="Low complexity" evidence="1">
    <location>
        <begin position="271"/>
        <end position="282"/>
    </location>
</feature>
<dbReference type="RefSeq" id="XP_016248478.1">
    <property type="nucleotide sequence ID" value="XM_016395059.1"/>
</dbReference>
<dbReference type="GeneID" id="27347135"/>
<feature type="region of interest" description="Disordered" evidence="1">
    <location>
        <begin position="255"/>
        <end position="288"/>
    </location>
</feature>
<dbReference type="EMBL" id="KN847043">
    <property type="protein sequence ID" value="KIW28262.1"/>
    <property type="molecule type" value="Genomic_DNA"/>
</dbReference>
<dbReference type="AlphaFoldDB" id="A0A0D2ASW7"/>
<evidence type="ECO:0000313" key="2">
    <source>
        <dbReference type="EMBL" id="KIW28262.1"/>
    </source>
</evidence>
<organism evidence="2 3">
    <name type="scientific">Cladophialophora immunda</name>
    <dbReference type="NCBI Taxonomy" id="569365"/>
    <lineage>
        <taxon>Eukaryota</taxon>
        <taxon>Fungi</taxon>
        <taxon>Dikarya</taxon>
        <taxon>Ascomycota</taxon>
        <taxon>Pezizomycotina</taxon>
        <taxon>Eurotiomycetes</taxon>
        <taxon>Chaetothyriomycetidae</taxon>
        <taxon>Chaetothyriales</taxon>
        <taxon>Herpotrichiellaceae</taxon>
        <taxon>Cladophialophora</taxon>
    </lineage>
</organism>
<dbReference type="VEuPathDB" id="FungiDB:PV07_07941"/>
<feature type="compositionally biased region" description="Basic residues" evidence="1">
    <location>
        <begin position="255"/>
        <end position="267"/>
    </location>
</feature>
<proteinExistence type="predicted"/>
<feature type="region of interest" description="Disordered" evidence="1">
    <location>
        <begin position="358"/>
        <end position="382"/>
    </location>
</feature>
<dbReference type="HOGENOM" id="CLU_565034_0_0_1"/>
<dbReference type="Proteomes" id="UP000054466">
    <property type="component" value="Unassembled WGS sequence"/>
</dbReference>
<evidence type="ECO:0000256" key="1">
    <source>
        <dbReference type="SAM" id="MobiDB-lite"/>
    </source>
</evidence>
<sequence length="474" mass="52594">MGSYDQRGFLRDHFDPDGFFPEHALAMSMPEVSSGLSISLPTTMSCQLGSPLYSNSFCTPRTIAPHPGYMLAPPTHGYHSEEAYTITGHSASARGRSCSGASTVSADYSVGSQEATPRSPYSFIEPSSQYRGPEDNQVNYNGGPAFHSQGTSSLIQEKKELVAKQEADGIRSSSGKSIADNQSYCPHKDCMGEDGRPKKFFSRKADVTRHYKSRHDIKYIDCPKRNCERKGSQGFTRRDHMTEHLRGFHMEVIPKIRHNNTKAKRGVKQTSENGNGSNSSSEDLTPTEQGDEIFCFSSEKQGFAEHTDHGIKHESLHSSDEEVENIFPVYEDILPKRSKQFKKVAQRRKSKVIASPDHPTLARHSNIPSQHSPTGGIAQPNPYRLGVKTESASSLMMHELPTYTTHHQHQHQDYTTSSSMMAPLYAADSGVGSFFWPSTTAQAHENLPTQTIARYQVETLDSSHLCKSEPYTGV</sequence>
<reference evidence="2 3" key="1">
    <citation type="submission" date="2015-01" db="EMBL/GenBank/DDBJ databases">
        <title>The Genome Sequence of Cladophialophora immunda CBS83496.</title>
        <authorList>
            <consortium name="The Broad Institute Genomics Platform"/>
            <person name="Cuomo C."/>
            <person name="de Hoog S."/>
            <person name="Gorbushina A."/>
            <person name="Stielow B."/>
            <person name="Teixiera M."/>
            <person name="Abouelleil A."/>
            <person name="Chapman S.B."/>
            <person name="Priest M."/>
            <person name="Young S.K."/>
            <person name="Wortman J."/>
            <person name="Nusbaum C."/>
            <person name="Birren B."/>
        </authorList>
    </citation>
    <scope>NUCLEOTIDE SEQUENCE [LARGE SCALE GENOMIC DNA]</scope>
    <source>
        <strain evidence="2 3">CBS 83496</strain>
    </source>
</reference>
<keyword evidence="3" id="KW-1185">Reference proteome</keyword>
<gene>
    <name evidence="2" type="ORF">PV07_07941</name>
</gene>
<protein>
    <recommendedName>
        <fullName evidence="4">C2H2-type domain-containing protein</fullName>
    </recommendedName>
</protein>
<evidence type="ECO:0008006" key="4">
    <source>
        <dbReference type="Google" id="ProtNLM"/>
    </source>
</evidence>
<evidence type="ECO:0000313" key="3">
    <source>
        <dbReference type="Proteomes" id="UP000054466"/>
    </source>
</evidence>
<name>A0A0D2ASW7_9EURO</name>
<accession>A0A0D2ASW7</accession>